<reference evidence="1 2" key="1">
    <citation type="submission" date="2020-08" db="EMBL/GenBank/DDBJ databases">
        <title>Bridging the membrane lipid divide: bacteria of the FCB group superphylum have the potential to synthesize archaeal ether lipids.</title>
        <authorList>
            <person name="Villanueva L."/>
            <person name="Von Meijenfeldt F.A.B."/>
            <person name="Westbye A.B."/>
            <person name="Yadav S."/>
            <person name="Hopmans E.C."/>
            <person name="Dutilh B.E."/>
            <person name="Sinninghe Damste J.S."/>
        </authorList>
    </citation>
    <scope>NUCLEOTIDE SEQUENCE [LARGE SCALE GENOMIC DNA]</scope>
    <source>
        <strain evidence="1">NIOZ-UU17</strain>
    </source>
</reference>
<name>A0A8J6TPN4_9BACT</name>
<gene>
    <name evidence="1" type="ORF">H8D96_01925</name>
</gene>
<protein>
    <submittedName>
        <fullName evidence="1">Uncharacterized protein</fullName>
    </submittedName>
</protein>
<evidence type="ECO:0000313" key="2">
    <source>
        <dbReference type="Proteomes" id="UP000605201"/>
    </source>
</evidence>
<dbReference type="AlphaFoldDB" id="A0A8J6TPN4"/>
<evidence type="ECO:0000313" key="1">
    <source>
        <dbReference type="EMBL" id="MBC8430655.1"/>
    </source>
</evidence>
<sequence>MIDFTLLSDFVDSLNDRGLGFLFSDQIKYHDTTTIHRKLQESIKCFHQAKGIESIFHRLVSTDNVDIGLKIENIDKFLKKSGLPENIQAGIHNLLDVILAKILSQMARDRNRISHPQNLRHILSYFSEKNPDFLLVAESLLKIIPDQDQFAIEERGRASRTLVNNFKIETLYIYTLQDINLTENQKQFIFSWLNAFQKVYRKIQEILTGTKEEKVQAANIWFGKSLSQLKDDEDIPKADYLIPVFIKKFIKCLLDGKDEELLRVGRGLVLTVNNEDILRIMHTLIQDEAALKQSPETANKVYHIIYLIMQEYRDICTTQKETLSSLKDTMSSISSQRREAEFLISPEHKQENKTLILGKKMHHELLDDTRKNLEEGNLQSLYEIWPIPPISQAVFNFVCQLKSMIPQGKDYMVNHFLYREKLLEFLMRLARVGINIVKHPDIAVVTNSVQLNSINYFKEGIYLGSTGHWNSQNQKPPSVICITNPHALGNCQGHMLRHVCLRVFLGTGEFYESPFILDSTQRFGQMDEDAGIDALIMRPGLFLLKIPPEILVQWKKVQKMQLKSKLDRVIEEKIEKERLQS</sequence>
<dbReference type="EMBL" id="JACNIG010000066">
    <property type="protein sequence ID" value="MBC8430655.1"/>
    <property type="molecule type" value="Genomic_DNA"/>
</dbReference>
<accession>A0A8J6TPN4</accession>
<organism evidence="1 2">
    <name type="scientific">Candidatus Desulfatibia vada</name>
    <dbReference type="NCBI Taxonomy" id="2841696"/>
    <lineage>
        <taxon>Bacteria</taxon>
        <taxon>Pseudomonadati</taxon>
        <taxon>Thermodesulfobacteriota</taxon>
        <taxon>Desulfobacteria</taxon>
        <taxon>Desulfobacterales</taxon>
        <taxon>Desulfobacterales incertae sedis</taxon>
        <taxon>Candidatus Desulfatibia</taxon>
    </lineage>
</organism>
<dbReference type="Proteomes" id="UP000605201">
    <property type="component" value="Unassembled WGS sequence"/>
</dbReference>
<comment type="caution">
    <text evidence="1">The sequence shown here is derived from an EMBL/GenBank/DDBJ whole genome shotgun (WGS) entry which is preliminary data.</text>
</comment>
<proteinExistence type="predicted"/>